<evidence type="ECO:0000313" key="3">
    <source>
        <dbReference type="Proteomes" id="UP000673383"/>
    </source>
</evidence>
<keyword evidence="1" id="KW-0472">Membrane</keyword>
<evidence type="ECO:0000256" key="1">
    <source>
        <dbReference type="SAM" id="Phobius"/>
    </source>
</evidence>
<reference evidence="2" key="1">
    <citation type="submission" date="2021-02" db="EMBL/GenBank/DDBJ databases">
        <title>Genomic Encyclopedia of Type Strains, Phase IV (KMG-V): Genome sequencing to study the core and pangenomes of soil and plant-associated prokaryotes.</title>
        <authorList>
            <person name="Whitman W."/>
        </authorList>
    </citation>
    <scope>NUCLEOTIDE SEQUENCE</scope>
    <source>
        <strain evidence="2">USDA 406</strain>
    </source>
</reference>
<dbReference type="Proteomes" id="UP000673383">
    <property type="component" value="Unassembled WGS sequence"/>
</dbReference>
<organism evidence="2 3">
    <name type="scientific">Bradyrhizobium elkanii</name>
    <dbReference type="NCBI Taxonomy" id="29448"/>
    <lineage>
        <taxon>Bacteria</taxon>
        <taxon>Pseudomonadati</taxon>
        <taxon>Pseudomonadota</taxon>
        <taxon>Alphaproteobacteria</taxon>
        <taxon>Hyphomicrobiales</taxon>
        <taxon>Nitrobacteraceae</taxon>
        <taxon>Bradyrhizobium</taxon>
    </lineage>
</organism>
<gene>
    <name evidence="2" type="ORF">JOH49_007312</name>
</gene>
<dbReference type="AlphaFoldDB" id="A0A8I1Y9T2"/>
<evidence type="ECO:0000313" key="2">
    <source>
        <dbReference type="EMBL" id="MBP1297559.1"/>
    </source>
</evidence>
<comment type="caution">
    <text evidence="2">The sequence shown here is derived from an EMBL/GenBank/DDBJ whole genome shotgun (WGS) entry which is preliminary data.</text>
</comment>
<keyword evidence="1" id="KW-1133">Transmembrane helix</keyword>
<feature type="transmembrane region" description="Helical" evidence="1">
    <location>
        <begin position="26"/>
        <end position="47"/>
    </location>
</feature>
<dbReference type="EMBL" id="JAFICZ010000001">
    <property type="protein sequence ID" value="MBP1297559.1"/>
    <property type="molecule type" value="Genomic_DNA"/>
</dbReference>
<proteinExistence type="predicted"/>
<sequence length="50" mass="5103">MIVEFGIASTIVGSVLALYARRHRSVILEACAGALLIIGLACVGAGLPHV</sequence>
<keyword evidence="1" id="KW-0812">Transmembrane</keyword>
<dbReference type="RefSeq" id="WP_172647937.1">
    <property type="nucleotide sequence ID" value="NZ_CP126032.1"/>
</dbReference>
<protein>
    <submittedName>
        <fullName evidence="2">Uncharacterized protein</fullName>
    </submittedName>
</protein>
<accession>A0A8I1Y9T2</accession>
<name>A0A8I1Y9T2_BRAEL</name>